<reference evidence="5" key="1">
    <citation type="journal article" date="2014" name="Nat. Commun.">
        <title>The emerging biofuel crop Camelina sativa retains a highly undifferentiated hexaploid genome structure.</title>
        <authorList>
            <person name="Kagale S."/>
            <person name="Koh C."/>
            <person name="Nixon J."/>
            <person name="Bollina V."/>
            <person name="Clarke W.E."/>
            <person name="Tuteja R."/>
            <person name="Spillane C."/>
            <person name="Robinson S.J."/>
            <person name="Links M.G."/>
            <person name="Clarke C."/>
            <person name="Higgins E.E."/>
            <person name="Huebert T."/>
            <person name="Sharpe A.G."/>
            <person name="Parkin I.A."/>
        </authorList>
    </citation>
    <scope>NUCLEOTIDE SEQUENCE [LARGE SCALE GENOMIC DNA]</scope>
    <source>
        <strain evidence="5">cv. DH55</strain>
    </source>
</reference>
<dbReference type="InterPro" id="IPR036312">
    <property type="entry name" value="Bifun_inhib/LTP/seed_sf"/>
</dbReference>
<dbReference type="InterPro" id="IPR016140">
    <property type="entry name" value="Bifunc_inhib/LTP/seed_store"/>
</dbReference>
<comment type="similarity">
    <text evidence="1">Belongs to the plant LTP family. PEARLI1 subfamily.</text>
</comment>
<dbReference type="GeneID" id="104717520"/>
<dbReference type="InterPro" id="IPR051636">
    <property type="entry name" value="Plant_LTP/defense-related"/>
</dbReference>
<dbReference type="Pfam" id="PF14547">
    <property type="entry name" value="Hydrophob_seed"/>
    <property type="match status" value="1"/>
</dbReference>
<keyword evidence="3" id="KW-0732">Signal</keyword>
<sequence length="162" mass="16634">MASKNSASLALFFALNILFFTLTVATNCNSCNPSPKPKPVPSPKPKPIPCPPPVPSPSVPSPNPMPVTPPSNPGSSGKCPIDTLKLGACANVLSSLLNIQLGQPSSQSCCSLIEGLVDVDAAICLCTALKANILGINLNVPISLSVLLNVCEKKLPSGFECA</sequence>
<dbReference type="RefSeq" id="XP_010433403.1">
    <property type="nucleotide sequence ID" value="XM_010435101.2"/>
</dbReference>
<feature type="compositionally biased region" description="Pro residues" evidence="2">
    <location>
        <begin position="34"/>
        <end position="72"/>
    </location>
</feature>
<feature type="region of interest" description="Disordered" evidence="2">
    <location>
        <begin position="33"/>
        <end position="76"/>
    </location>
</feature>
<gene>
    <name evidence="6" type="primary">LOC104717520</name>
</gene>
<proteinExistence type="inferred from homology"/>
<evidence type="ECO:0000256" key="2">
    <source>
        <dbReference type="SAM" id="MobiDB-lite"/>
    </source>
</evidence>
<evidence type="ECO:0000256" key="1">
    <source>
        <dbReference type="ARBA" id="ARBA00008965"/>
    </source>
</evidence>
<dbReference type="Proteomes" id="UP000694864">
    <property type="component" value="Chromosome 2"/>
</dbReference>
<dbReference type="InterPro" id="IPR027923">
    <property type="entry name" value="Hydrophob_seed_dom"/>
</dbReference>
<evidence type="ECO:0000313" key="5">
    <source>
        <dbReference type="Proteomes" id="UP000694864"/>
    </source>
</evidence>
<name>A0ABM0TYV6_CAMSA</name>
<evidence type="ECO:0000313" key="6">
    <source>
        <dbReference type="RefSeq" id="XP_010433403.1"/>
    </source>
</evidence>
<organism evidence="5 6">
    <name type="scientific">Camelina sativa</name>
    <name type="common">False flax</name>
    <name type="synonym">Myagrum sativum</name>
    <dbReference type="NCBI Taxonomy" id="90675"/>
    <lineage>
        <taxon>Eukaryota</taxon>
        <taxon>Viridiplantae</taxon>
        <taxon>Streptophyta</taxon>
        <taxon>Embryophyta</taxon>
        <taxon>Tracheophyta</taxon>
        <taxon>Spermatophyta</taxon>
        <taxon>Magnoliopsida</taxon>
        <taxon>eudicotyledons</taxon>
        <taxon>Gunneridae</taxon>
        <taxon>Pentapetalae</taxon>
        <taxon>rosids</taxon>
        <taxon>malvids</taxon>
        <taxon>Brassicales</taxon>
        <taxon>Brassicaceae</taxon>
        <taxon>Camelineae</taxon>
        <taxon>Camelina</taxon>
    </lineage>
</organism>
<accession>A0ABM0TYV6</accession>
<keyword evidence="5" id="KW-1185">Reference proteome</keyword>
<dbReference type="SUPFAM" id="SSF47699">
    <property type="entry name" value="Bifunctional inhibitor/lipid-transfer protein/seed storage 2S albumin"/>
    <property type="match status" value="1"/>
</dbReference>
<feature type="signal peptide" evidence="3">
    <location>
        <begin position="1"/>
        <end position="25"/>
    </location>
</feature>
<feature type="chain" id="PRO_5047276757" evidence="3">
    <location>
        <begin position="26"/>
        <end position="162"/>
    </location>
</feature>
<dbReference type="Gene3D" id="1.10.110.10">
    <property type="entry name" value="Plant lipid-transfer and hydrophobic proteins"/>
    <property type="match status" value="1"/>
</dbReference>
<dbReference type="CDD" id="cd01958">
    <property type="entry name" value="HPS_like"/>
    <property type="match status" value="1"/>
</dbReference>
<protein>
    <submittedName>
        <fullName evidence="6">PEARLI1-like lipid transfer protein 1</fullName>
    </submittedName>
</protein>
<evidence type="ECO:0000256" key="3">
    <source>
        <dbReference type="SAM" id="SignalP"/>
    </source>
</evidence>
<feature type="domain" description="Bifunctional inhibitor/plant lipid transfer protein/seed storage helical" evidence="4">
    <location>
        <begin position="79"/>
        <end position="161"/>
    </location>
</feature>
<evidence type="ECO:0000259" key="4">
    <source>
        <dbReference type="SMART" id="SM00499"/>
    </source>
</evidence>
<dbReference type="SMART" id="SM00499">
    <property type="entry name" value="AAI"/>
    <property type="match status" value="1"/>
</dbReference>
<dbReference type="PANTHER" id="PTHR31731">
    <property type="match status" value="1"/>
</dbReference>
<reference evidence="6" key="2">
    <citation type="submission" date="2025-08" db="UniProtKB">
        <authorList>
            <consortium name="RefSeq"/>
        </authorList>
    </citation>
    <scope>IDENTIFICATION</scope>
    <source>
        <tissue evidence="6">Leaf</tissue>
    </source>
</reference>